<evidence type="ECO:0000256" key="4">
    <source>
        <dbReference type="ARBA" id="ARBA00023295"/>
    </source>
</evidence>
<dbReference type="Gene3D" id="2.60.40.10">
    <property type="entry name" value="Immunoglobulins"/>
    <property type="match status" value="1"/>
</dbReference>
<dbReference type="RefSeq" id="WP_015761822.1">
    <property type="nucleotide sequence ID" value="NZ_CP039375.1"/>
</dbReference>
<evidence type="ECO:0000256" key="1">
    <source>
        <dbReference type="ARBA" id="ARBA00007072"/>
    </source>
</evidence>
<dbReference type="Gene3D" id="1.50.10.10">
    <property type="match status" value="1"/>
</dbReference>
<organism evidence="8 9">
    <name type="scientific">Halomicrobium mukohataei</name>
    <dbReference type="NCBI Taxonomy" id="57705"/>
    <lineage>
        <taxon>Archaea</taxon>
        <taxon>Methanobacteriati</taxon>
        <taxon>Methanobacteriota</taxon>
        <taxon>Stenosarchaea group</taxon>
        <taxon>Halobacteria</taxon>
        <taxon>Halobacteriales</taxon>
        <taxon>Haloarculaceae</taxon>
        <taxon>Halomicrobium</taxon>
    </lineage>
</organism>
<keyword evidence="4" id="KW-0326">Glycosidase</keyword>
<dbReference type="InterPro" id="IPR004197">
    <property type="entry name" value="Cellulase_Ig-like"/>
</dbReference>
<dbReference type="AlphaFoldDB" id="A0A4D6KF24"/>
<comment type="similarity">
    <text evidence="1">Belongs to the glycosyl hydrolase 9 (cellulase E) family.</text>
</comment>
<evidence type="ECO:0000256" key="3">
    <source>
        <dbReference type="ARBA" id="ARBA00023277"/>
    </source>
</evidence>
<proteinExistence type="inferred from homology"/>
<name>A0A4D6KF24_9EURY</name>
<dbReference type="InterPro" id="IPR001701">
    <property type="entry name" value="Glyco_hydro_9"/>
</dbReference>
<keyword evidence="5" id="KW-0624">Polysaccharide degradation</keyword>
<evidence type="ECO:0000259" key="6">
    <source>
        <dbReference type="Pfam" id="PF00759"/>
    </source>
</evidence>
<dbReference type="SUPFAM" id="SSF48208">
    <property type="entry name" value="Six-hairpin glycosidases"/>
    <property type="match status" value="1"/>
</dbReference>
<gene>
    <name evidence="8" type="ORF">E5139_07395</name>
</gene>
<evidence type="ECO:0000256" key="2">
    <source>
        <dbReference type="ARBA" id="ARBA00022801"/>
    </source>
</evidence>
<keyword evidence="3" id="KW-0119">Carbohydrate metabolism</keyword>
<dbReference type="CDD" id="cd02850">
    <property type="entry name" value="E_set_Cellulase_N"/>
    <property type="match status" value="1"/>
</dbReference>
<dbReference type="InterPro" id="IPR012341">
    <property type="entry name" value="6hp_glycosidase-like_sf"/>
</dbReference>
<reference evidence="8 9" key="2">
    <citation type="submission" date="2019-04" db="EMBL/GenBank/DDBJ databases">
        <authorList>
            <person name="Yang S."/>
            <person name="Wei W."/>
        </authorList>
    </citation>
    <scope>NUCLEOTIDE SEQUENCE [LARGE SCALE GENOMIC DNA]</scope>
    <source>
        <strain evidence="9">ZP60</strain>
    </source>
</reference>
<sequence>MEILVNQLGYETDGPKRAVCRATERHDLDGFVLHDGDSVVFEGTPEFVGGVADWGEWVFWTLEFSSLTEPGEYTLRAGEAHSRRFEIGEDLHKETLLSDLLYYCKTQRASGEYDRADRSVPFVGDREGTVDVRGGWYDASGDMSKYLSHLSYANYFNPQQIPIVAWGLADARDRLHDGDHRLGGELDARLREEIHHGADFLVRMQDDAGYFYMTVFDQWSKDVDRREICAYETEEGHKTIDYEAGYRQGGGVAIAALARASQVEGPGAFDRETYREAAVEGFDHLQAHNTEYLDDGTENVIDDYCALLAATELAAATDDERFRTAARERAQSLLDRQTGDDRYDGWWRADDDDRPFYHASDEGLPIVALLRYRAVDADGPLDDAIVNAIERFWGFQTTVGDEVTNPFDYPRQYARPVDEDEPRASFFMPHENETGYWWQGENARIASLATAAARSRAQLDAELGERLDRFAQAQLDWILGSNPFGVCMVHGVGAPEPTYHRQFRNVPGGVQNGITAGFENEADIAYCPEPWGDDHAHRWRWAEQWIPHSAWLFLAVSSL</sequence>
<dbReference type="Proteomes" id="UP000297053">
    <property type="component" value="Chromosome"/>
</dbReference>
<dbReference type="GO" id="GO:0008810">
    <property type="term" value="F:cellulase activity"/>
    <property type="evidence" value="ECO:0007669"/>
    <property type="project" value="InterPro"/>
</dbReference>
<dbReference type="PANTHER" id="PTHR22298">
    <property type="entry name" value="ENDO-1,4-BETA-GLUCANASE"/>
    <property type="match status" value="1"/>
</dbReference>
<evidence type="ECO:0000313" key="9">
    <source>
        <dbReference type="Proteomes" id="UP000297053"/>
    </source>
</evidence>
<dbReference type="InterPro" id="IPR008928">
    <property type="entry name" value="6-hairpin_glycosidase_sf"/>
</dbReference>
<keyword evidence="2 8" id="KW-0378">Hydrolase</keyword>
<feature type="domain" description="Glycoside hydrolase family 9" evidence="6">
    <location>
        <begin position="96"/>
        <end position="499"/>
    </location>
</feature>
<evidence type="ECO:0000313" key="8">
    <source>
        <dbReference type="EMBL" id="QCD65469.1"/>
    </source>
</evidence>
<evidence type="ECO:0000259" key="7">
    <source>
        <dbReference type="Pfam" id="PF02927"/>
    </source>
</evidence>
<dbReference type="InterPro" id="IPR013783">
    <property type="entry name" value="Ig-like_fold"/>
</dbReference>
<reference evidence="8 9" key="1">
    <citation type="submission" date="2019-04" db="EMBL/GenBank/DDBJ databases">
        <title>Complete genome sequence of Arthrobacter sp. ZXY-2 associated with effective atrazine degradation and salt adaptation.</title>
        <authorList>
            <person name="Zhao X."/>
        </authorList>
    </citation>
    <scope>NUCLEOTIDE SEQUENCE [LARGE SCALE GENOMIC DNA]</scope>
    <source>
        <strain evidence="9">ZP60</strain>
    </source>
</reference>
<feature type="domain" description="Cellulase Ig-like" evidence="7">
    <location>
        <begin position="2"/>
        <end position="81"/>
    </location>
</feature>
<dbReference type="Pfam" id="PF02927">
    <property type="entry name" value="CelD_N"/>
    <property type="match status" value="1"/>
</dbReference>
<dbReference type="GeneID" id="42178749"/>
<protein>
    <submittedName>
        <fullName evidence="8">Glycoside hydrolase</fullName>
    </submittedName>
</protein>
<dbReference type="InterPro" id="IPR014756">
    <property type="entry name" value="Ig_E-set"/>
</dbReference>
<accession>A0A4D6KF24</accession>
<dbReference type="SUPFAM" id="SSF81296">
    <property type="entry name" value="E set domains"/>
    <property type="match status" value="1"/>
</dbReference>
<dbReference type="EMBL" id="CP039375">
    <property type="protein sequence ID" value="QCD65469.1"/>
    <property type="molecule type" value="Genomic_DNA"/>
</dbReference>
<dbReference type="Pfam" id="PF00759">
    <property type="entry name" value="Glyco_hydro_9"/>
    <property type="match status" value="1"/>
</dbReference>
<evidence type="ECO:0000256" key="5">
    <source>
        <dbReference type="ARBA" id="ARBA00023326"/>
    </source>
</evidence>
<dbReference type="GO" id="GO:0000272">
    <property type="term" value="P:polysaccharide catabolic process"/>
    <property type="evidence" value="ECO:0007669"/>
    <property type="project" value="UniProtKB-KW"/>
</dbReference>
<dbReference type="KEGG" id="halz:E5139_07395"/>